<name>A0ABQ5UYX1_9PROT</name>
<keyword evidence="1" id="KW-0812">Transmembrane</keyword>
<reference evidence="2" key="1">
    <citation type="journal article" date="2014" name="Int. J. Syst. Evol. Microbiol.">
        <title>Complete genome of a new Firmicutes species belonging to the dominant human colonic microbiota ('Ruminococcus bicirculans') reveals two chromosomes and a selective capacity to utilize plant glucans.</title>
        <authorList>
            <consortium name="NISC Comparative Sequencing Program"/>
            <person name="Wegmann U."/>
            <person name="Louis P."/>
            <person name="Goesmann A."/>
            <person name="Henrissat B."/>
            <person name="Duncan S.H."/>
            <person name="Flint H.J."/>
        </authorList>
    </citation>
    <scope>NUCLEOTIDE SEQUENCE</scope>
    <source>
        <strain evidence="2">NBRC 108216</strain>
    </source>
</reference>
<dbReference type="RefSeq" id="WP_284370378.1">
    <property type="nucleotide sequence ID" value="NZ_BSNJ01000002.1"/>
</dbReference>
<evidence type="ECO:0000313" key="3">
    <source>
        <dbReference type="Proteomes" id="UP001161390"/>
    </source>
</evidence>
<reference evidence="2" key="2">
    <citation type="submission" date="2023-01" db="EMBL/GenBank/DDBJ databases">
        <title>Draft genome sequence of Algimonas porphyrae strain NBRC 108216.</title>
        <authorList>
            <person name="Sun Q."/>
            <person name="Mori K."/>
        </authorList>
    </citation>
    <scope>NUCLEOTIDE SEQUENCE</scope>
    <source>
        <strain evidence="2">NBRC 108216</strain>
    </source>
</reference>
<evidence type="ECO:0008006" key="4">
    <source>
        <dbReference type="Google" id="ProtNLM"/>
    </source>
</evidence>
<protein>
    <recommendedName>
        <fullName evidence="4">DUF2178 domain-containing protein</fullName>
    </recommendedName>
</protein>
<feature type="transmembrane region" description="Helical" evidence="1">
    <location>
        <begin position="12"/>
        <end position="34"/>
    </location>
</feature>
<sequence>MGHMSFNEKSAWAMILALGLASVVYLGPVLSAWFRAGVIIPPAPFVIAFTVVVIILSIITHIIVALSNPSEATETRDERDRAVIHFAGHWSGIVFAVGVITCLLNYLVFPNGDLMFHGIFISLIIASLIEYGLRLFSYRRVL</sequence>
<comment type="caution">
    <text evidence="2">The sequence shown here is derived from an EMBL/GenBank/DDBJ whole genome shotgun (WGS) entry which is preliminary data.</text>
</comment>
<gene>
    <name evidence="2" type="ORF">GCM10007854_10640</name>
</gene>
<keyword evidence="3" id="KW-1185">Reference proteome</keyword>
<dbReference type="Proteomes" id="UP001161390">
    <property type="component" value="Unassembled WGS sequence"/>
</dbReference>
<proteinExistence type="predicted"/>
<keyword evidence="1" id="KW-0472">Membrane</keyword>
<accession>A0ABQ5UYX1</accession>
<dbReference type="EMBL" id="BSNJ01000002">
    <property type="protein sequence ID" value="GLQ20109.1"/>
    <property type="molecule type" value="Genomic_DNA"/>
</dbReference>
<feature type="transmembrane region" description="Helical" evidence="1">
    <location>
        <begin position="87"/>
        <end position="108"/>
    </location>
</feature>
<feature type="transmembrane region" description="Helical" evidence="1">
    <location>
        <begin position="114"/>
        <end position="133"/>
    </location>
</feature>
<keyword evidence="1" id="KW-1133">Transmembrane helix</keyword>
<evidence type="ECO:0000313" key="2">
    <source>
        <dbReference type="EMBL" id="GLQ20109.1"/>
    </source>
</evidence>
<evidence type="ECO:0000256" key="1">
    <source>
        <dbReference type="SAM" id="Phobius"/>
    </source>
</evidence>
<feature type="transmembrane region" description="Helical" evidence="1">
    <location>
        <begin position="46"/>
        <end position="66"/>
    </location>
</feature>
<organism evidence="2 3">
    <name type="scientific">Algimonas porphyrae</name>
    <dbReference type="NCBI Taxonomy" id="1128113"/>
    <lineage>
        <taxon>Bacteria</taxon>
        <taxon>Pseudomonadati</taxon>
        <taxon>Pseudomonadota</taxon>
        <taxon>Alphaproteobacteria</taxon>
        <taxon>Maricaulales</taxon>
        <taxon>Robiginitomaculaceae</taxon>
        <taxon>Algimonas</taxon>
    </lineage>
</organism>